<dbReference type="OrthoDB" id="8076422at2"/>
<name>A0A916W270_9HYPH</name>
<dbReference type="InterPro" id="IPR029068">
    <property type="entry name" value="Glyas_Bleomycin-R_OHBP_Dase"/>
</dbReference>
<evidence type="ECO:0000259" key="1">
    <source>
        <dbReference type="PROSITE" id="PS51819"/>
    </source>
</evidence>
<dbReference type="AlphaFoldDB" id="A0A916W270"/>
<dbReference type="InterPro" id="IPR037523">
    <property type="entry name" value="VOC_core"/>
</dbReference>
<dbReference type="Gene3D" id="3.10.180.10">
    <property type="entry name" value="2,3-Dihydroxybiphenyl 1,2-Dioxygenase, domain 1"/>
    <property type="match status" value="1"/>
</dbReference>
<dbReference type="Pfam" id="PF18029">
    <property type="entry name" value="Glyoxalase_6"/>
    <property type="match status" value="1"/>
</dbReference>
<evidence type="ECO:0000313" key="3">
    <source>
        <dbReference type="Proteomes" id="UP000596977"/>
    </source>
</evidence>
<dbReference type="EMBL" id="BMKB01000006">
    <property type="protein sequence ID" value="GGA60352.1"/>
    <property type="molecule type" value="Genomic_DNA"/>
</dbReference>
<reference evidence="2 3" key="1">
    <citation type="journal article" date="2014" name="Int. J. Syst. Evol. Microbiol.">
        <title>Complete genome sequence of Corynebacterium casei LMG S-19264T (=DSM 44701T), isolated from a smear-ripened cheese.</title>
        <authorList>
            <consortium name="US DOE Joint Genome Institute (JGI-PGF)"/>
            <person name="Walter F."/>
            <person name="Albersmeier A."/>
            <person name="Kalinowski J."/>
            <person name="Ruckert C."/>
        </authorList>
    </citation>
    <scope>NUCLEOTIDE SEQUENCE [LARGE SCALE GENOMIC DNA]</scope>
    <source>
        <strain evidence="2 3">CGMCC 1.15896</strain>
    </source>
</reference>
<protein>
    <submittedName>
        <fullName evidence="2">Glyoxalase</fullName>
    </submittedName>
</protein>
<evidence type="ECO:0000313" key="2">
    <source>
        <dbReference type="EMBL" id="GGA60352.1"/>
    </source>
</evidence>
<dbReference type="Proteomes" id="UP000596977">
    <property type="component" value="Unassembled WGS sequence"/>
</dbReference>
<dbReference type="RefSeq" id="WP_127070582.1">
    <property type="nucleotide sequence ID" value="NZ_BMKB01000006.1"/>
</dbReference>
<accession>A0A916W270</accession>
<dbReference type="InterPro" id="IPR041581">
    <property type="entry name" value="Glyoxalase_6"/>
</dbReference>
<keyword evidence="3" id="KW-1185">Reference proteome</keyword>
<feature type="domain" description="VOC" evidence="1">
    <location>
        <begin position="4"/>
        <end position="123"/>
    </location>
</feature>
<proteinExistence type="predicted"/>
<gene>
    <name evidence="2" type="ORF">GCM10011499_33240</name>
</gene>
<dbReference type="PROSITE" id="PS51819">
    <property type="entry name" value="VOC"/>
    <property type="match status" value="1"/>
</dbReference>
<dbReference type="SUPFAM" id="SSF54593">
    <property type="entry name" value="Glyoxalase/Bleomycin resistance protein/Dihydroxybiphenyl dioxygenase"/>
    <property type="match status" value="1"/>
</dbReference>
<comment type="caution">
    <text evidence="2">The sequence shown here is derived from an EMBL/GenBank/DDBJ whole genome shotgun (WGS) entry which is preliminary data.</text>
</comment>
<sequence>MIPGIVVPTILVKDVDRSIHFYGAVAGYEVLARDNIRTLLGLSNVSTEPKLCLIDEMSQMVPRAARGMVGGVFLSIIVQDVANCHAAALTLGAEVIEAPHGRHGAVRAILRDPDGVVIDVATAEGYALELPRKRHA</sequence>
<organism evidence="2 3">
    <name type="scientific">Pelagibacterium lentulum</name>
    <dbReference type="NCBI Taxonomy" id="2029865"/>
    <lineage>
        <taxon>Bacteria</taxon>
        <taxon>Pseudomonadati</taxon>
        <taxon>Pseudomonadota</taxon>
        <taxon>Alphaproteobacteria</taxon>
        <taxon>Hyphomicrobiales</taxon>
        <taxon>Devosiaceae</taxon>
        <taxon>Pelagibacterium</taxon>
    </lineage>
</organism>